<dbReference type="GO" id="GO:0000070">
    <property type="term" value="P:mitotic sister chromatid segregation"/>
    <property type="evidence" value="ECO:0007669"/>
    <property type="project" value="InterPro"/>
</dbReference>
<gene>
    <name evidence="1" type="ORF">EV356DRAFT_31834</name>
</gene>
<evidence type="ECO:0000313" key="2">
    <source>
        <dbReference type="Proteomes" id="UP000800092"/>
    </source>
</evidence>
<dbReference type="InterPro" id="IPR013950">
    <property type="entry name" value="Mis14/Nsl1"/>
</dbReference>
<protein>
    <recommendedName>
        <fullName evidence="3">Mis14-domain-containing protein</fullName>
    </recommendedName>
</protein>
<organism evidence="1 2">
    <name type="scientific">Viridothelium virens</name>
    <name type="common">Speckled blister lichen</name>
    <name type="synonym">Trypethelium virens</name>
    <dbReference type="NCBI Taxonomy" id="1048519"/>
    <lineage>
        <taxon>Eukaryota</taxon>
        <taxon>Fungi</taxon>
        <taxon>Dikarya</taxon>
        <taxon>Ascomycota</taxon>
        <taxon>Pezizomycotina</taxon>
        <taxon>Dothideomycetes</taxon>
        <taxon>Dothideomycetes incertae sedis</taxon>
        <taxon>Trypetheliales</taxon>
        <taxon>Trypetheliaceae</taxon>
        <taxon>Viridothelium</taxon>
    </lineage>
</organism>
<accession>A0A6A6HHM1</accession>
<dbReference type="GO" id="GO:0000444">
    <property type="term" value="C:MIS12/MIND type complex"/>
    <property type="evidence" value="ECO:0007669"/>
    <property type="project" value="TreeGrafter"/>
</dbReference>
<dbReference type="OrthoDB" id="2135762at2759"/>
<keyword evidence="2" id="KW-1185">Reference proteome</keyword>
<dbReference type="Pfam" id="PF08641">
    <property type="entry name" value="Mis14"/>
    <property type="match status" value="1"/>
</dbReference>
<dbReference type="PANTHER" id="PTHR31749:SF3">
    <property type="entry name" value="KINETOCHORE-ASSOCIATED PROTEIN NSL1 HOMOLOG"/>
    <property type="match status" value="1"/>
</dbReference>
<evidence type="ECO:0008006" key="3">
    <source>
        <dbReference type="Google" id="ProtNLM"/>
    </source>
</evidence>
<dbReference type="AlphaFoldDB" id="A0A6A6HHM1"/>
<proteinExistence type="predicted"/>
<reference evidence="1" key="1">
    <citation type="journal article" date="2020" name="Stud. Mycol.">
        <title>101 Dothideomycetes genomes: a test case for predicting lifestyles and emergence of pathogens.</title>
        <authorList>
            <person name="Haridas S."/>
            <person name="Albert R."/>
            <person name="Binder M."/>
            <person name="Bloem J."/>
            <person name="Labutti K."/>
            <person name="Salamov A."/>
            <person name="Andreopoulos B."/>
            <person name="Baker S."/>
            <person name="Barry K."/>
            <person name="Bills G."/>
            <person name="Bluhm B."/>
            <person name="Cannon C."/>
            <person name="Castanera R."/>
            <person name="Culley D."/>
            <person name="Daum C."/>
            <person name="Ezra D."/>
            <person name="Gonzalez J."/>
            <person name="Henrissat B."/>
            <person name="Kuo A."/>
            <person name="Liang C."/>
            <person name="Lipzen A."/>
            <person name="Lutzoni F."/>
            <person name="Magnuson J."/>
            <person name="Mondo S."/>
            <person name="Nolan M."/>
            <person name="Ohm R."/>
            <person name="Pangilinan J."/>
            <person name="Park H.-J."/>
            <person name="Ramirez L."/>
            <person name="Alfaro M."/>
            <person name="Sun H."/>
            <person name="Tritt A."/>
            <person name="Yoshinaga Y."/>
            <person name="Zwiers L.-H."/>
            <person name="Turgeon B."/>
            <person name="Goodwin S."/>
            <person name="Spatafora J."/>
            <person name="Crous P."/>
            <person name="Grigoriev I."/>
        </authorList>
    </citation>
    <scope>NUCLEOTIDE SEQUENCE</scope>
    <source>
        <strain evidence="1">Tuck. ex Michener</strain>
    </source>
</reference>
<name>A0A6A6HHM1_VIRVR</name>
<dbReference type="Proteomes" id="UP000800092">
    <property type="component" value="Unassembled WGS sequence"/>
</dbReference>
<dbReference type="EMBL" id="ML991781">
    <property type="protein sequence ID" value="KAF2237309.1"/>
    <property type="molecule type" value="Genomic_DNA"/>
</dbReference>
<sequence>METESAHRRIELQSTADLHYLRSNARRAARGIIDLHLPPTAALEGGEEEDELRRGVESLVEQYIKNTFLSARHSISINGLEPSATERVFFEDEPQAGDEAYEPYDTRLASRLTTLANTHNELILSLANLRRTAPAQAARSFQTNYEAHSSGLNSLTKAETERLNKQSNDYELNIGKLERWDDVEKTYERGTQGLLDLKSGLTETVARCERAVEAANEVER</sequence>
<evidence type="ECO:0000313" key="1">
    <source>
        <dbReference type="EMBL" id="KAF2237309.1"/>
    </source>
</evidence>
<dbReference type="PANTHER" id="PTHR31749">
    <property type="entry name" value="KINETOCHORE-ASSOCIATED PROTEIN NSL1 HOMOLOG"/>
    <property type="match status" value="1"/>
</dbReference>